<proteinExistence type="predicted"/>
<evidence type="ECO:0000313" key="2">
    <source>
        <dbReference type="Proteomes" id="UP001567538"/>
    </source>
</evidence>
<name>A0ABD1FMA4_SALDI</name>
<reference evidence="1 2" key="1">
    <citation type="submission" date="2024-06" db="EMBL/GenBank/DDBJ databases">
        <title>A chromosome level genome sequence of Diviner's sage (Salvia divinorum).</title>
        <authorList>
            <person name="Ford S.A."/>
            <person name="Ro D.-K."/>
            <person name="Ness R.W."/>
            <person name="Phillips M.A."/>
        </authorList>
    </citation>
    <scope>NUCLEOTIDE SEQUENCE [LARGE SCALE GENOMIC DNA]</scope>
    <source>
        <strain evidence="1">SAF-2024a</strain>
        <tissue evidence="1">Leaf</tissue>
    </source>
</reference>
<evidence type="ECO:0000313" key="1">
    <source>
        <dbReference type="EMBL" id="KAL1532979.1"/>
    </source>
</evidence>
<dbReference type="AlphaFoldDB" id="A0ABD1FMA4"/>
<organism evidence="1 2">
    <name type="scientific">Salvia divinorum</name>
    <name type="common">Maria pastora</name>
    <name type="synonym">Diviner's sage</name>
    <dbReference type="NCBI Taxonomy" id="28513"/>
    <lineage>
        <taxon>Eukaryota</taxon>
        <taxon>Viridiplantae</taxon>
        <taxon>Streptophyta</taxon>
        <taxon>Embryophyta</taxon>
        <taxon>Tracheophyta</taxon>
        <taxon>Spermatophyta</taxon>
        <taxon>Magnoliopsida</taxon>
        <taxon>eudicotyledons</taxon>
        <taxon>Gunneridae</taxon>
        <taxon>Pentapetalae</taxon>
        <taxon>asterids</taxon>
        <taxon>lamiids</taxon>
        <taxon>Lamiales</taxon>
        <taxon>Lamiaceae</taxon>
        <taxon>Nepetoideae</taxon>
        <taxon>Mentheae</taxon>
        <taxon>Salviinae</taxon>
        <taxon>Salvia</taxon>
        <taxon>Salvia subgen. Calosphace</taxon>
    </lineage>
</organism>
<dbReference type="EMBL" id="JBEAFC010000014">
    <property type="protein sequence ID" value="KAL1532979.1"/>
    <property type="molecule type" value="Genomic_DNA"/>
</dbReference>
<protein>
    <submittedName>
        <fullName evidence="1">Uncharacterized protein</fullName>
    </submittedName>
</protein>
<gene>
    <name evidence="1" type="ORF">AAHA92_32928</name>
</gene>
<comment type="caution">
    <text evidence="1">The sequence shown here is derived from an EMBL/GenBank/DDBJ whole genome shotgun (WGS) entry which is preliminary data.</text>
</comment>
<dbReference type="Proteomes" id="UP001567538">
    <property type="component" value="Unassembled WGS sequence"/>
</dbReference>
<sequence length="195" mass="21407">MAKEKGISIKDCMYESYLTLHCKNGKYTSKRAEEIDAKVKEIAATQGVPPYWELAVVKAHIRVICSEGHVALKPWWEFISPASLISPPCHLNDVFPVKSFPPYPSCIDELHCVGLVGSPRLYHPRSMAKTPVLVCVTSDSGRIRSLVISLTLAPCDVFIFAIPKIPLDGISRLQYVSLSSLLTYAASTEGTTAIS</sequence>
<keyword evidence="2" id="KW-1185">Reference proteome</keyword>
<accession>A0ABD1FMA4</accession>